<sequence length="451" mass="49811">MKRPASKRVRGAGYAPLIDSALTTSSNRSSANQFSSASSQSHSKSCAQASYSSLVTDAQSQATAEFECRIKIHAPKDDLNTLQPGVFSLAKTPNEPLIKRWGKLEQTQPSPCTVLTAECFEAEDKTLLHELFQDIGLQQKYTITPKPLGSEYTNAEFIPFIPAVETKSLLGWAAQGFYYYFYDGKLIYEMAILGNDKFSWQMTESSPHGITDKLVSKKTFNAMLVPVAIEGKKAAPQHIFYRQEKLTNDELAEINSAWLKQNATLIDIDALKTIVKQPLLPRKQAATQSTSETSQAQNHKVRTNDDGSPEQWTDIAPQYGLSAKALLKLNPNYESDPLALKVGDVLTVSAAEQPQEEANSEQTCPQDTFSVGDAYPLGDVWGKYSHRDVWGEYADLTQPSSVINIFSQAGLSPNTPVLNVQKIENRLLRITVSFVEDELQLTHITSIPAGQ</sequence>
<organism evidence="3 4">
    <name type="scientific">Vibrio campbellii</name>
    <dbReference type="NCBI Taxonomy" id="680"/>
    <lineage>
        <taxon>Bacteria</taxon>
        <taxon>Pseudomonadati</taxon>
        <taxon>Pseudomonadota</taxon>
        <taxon>Gammaproteobacteria</taxon>
        <taxon>Vibrionales</taxon>
        <taxon>Vibrionaceae</taxon>
        <taxon>Vibrio</taxon>
    </lineage>
</organism>
<accession>A0AAE9N274</accession>
<protein>
    <submittedName>
        <fullName evidence="3">LysM peptidoglycan-binding domain-containing protein</fullName>
    </submittedName>
</protein>
<dbReference type="CDD" id="cd20709">
    <property type="entry name" value="MIX_V"/>
    <property type="match status" value="1"/>
</dbReference>
<evidence type="ECO:0000313" key="3">
    <source>
        <dbReference type="EMBL" id="UTZ27599.1"/>
    </source>
</evidence>
<feature type="domain" description="LysM" evidence="2">
    <location>
        <begin position="297"/>
        <end position="348"/>
    </location>
</feature>
<evidence type="ECO:0000313" key="4">
    <source>
        <dbReference type="Proteomes" id="UP001058687"/>
    </source>
</evidence>
<dbReference type="InterPro" id="IPR036779">
    <property type="entry name" value="LysM_dom_sf"/>
</dbReference>
<dbReference type="Proteomes" id="UP001058687">
    <property type="component" value="Chromosome 1"/>
</dbReference>
<evidence type="ECO:0000259" key="2">
    <source>
        <dbReference type="PROSITE" id="PS51782"/>
    </source>
</evidence>
<dbReference type="Gene3D" id="3.10.350.10">
    <property type="entry name" value="LysM domain"/>
    <property type="match status" value="1"/>
</dbReference>
<dbReference type="RefSeq" id="WP_255935101.1">
    <property type="nucleotide sequence ID" value="NZ_CP050467.1"/>
</dbReference>
<name>A0AAE9N274_9VIBR</name>
<evidence type="ECO:0000256" key="1">
    <source>
        <dbReference type="SAM" id="MobiDB-lite"/>
    </source>
</evidence>
<dbReference type="EMBL" id="CP050467">
    <property type="protein sequence ID" value="UTZ27599.1"/>
    <property type="molecule type" value="Genomic_DNA"/>
</dbReference>
<dbReference type="CDD" id="cd00118">
    <property type="entry name" value="LysM"/>
    <property type="match status" value="1"/>
</dbReference>
<reference evidence="3" key="1">
    <citation type="submission" date="2020-03" db="EMBL/GenBank/DDBJ databases">
        <title>Five strains of Vibrio campbellii isolated from Mariana Trench.</title>
        <authorList>
            <person name="Liang J."/>
            <person name="Zhang X.-H."/>
        </authorList>
    </citation>
    <scope>NUCLEOTIDE SEQUENCE</scope>
    <source>
        <strain evidence="3">LJC014</strain>
    </source>
</reference>
<dbReference type="PROSITE" id="PS51782">
    <property type="entry name" value="LYSM"/>
    <property type="match status" value="1"/>
</dbReference>
<dbReference type="AlphaFoldDB" id="A0AAE9N274"/>
<feature type="compositionally biased region" description="Polar residues" evidence="1">
    <location>
        <begin position="285"/>
        <end position="298"/>
    </location>
</feature>
<dbReference type="InterPro" id="IPR018392">
    <property type="entry name" value="LysM"/>
</dbReference>
<proteinExistence type="predicted"/>
<feature type="region of interest" description="Disordered" evidence="1">
    <location>
        <begin position="282"/>
        <end position="314"/>
    </location>
</feature>
<gene>
    <name evidence="3" type="ORF">HB761_13070</name>
</gene>